<comment type="similarity">
    <text evidence="6">Belongs to the class I-like SAM-binding methyltransferase superfamily. RNA M5U methyltransferase family.</text>
</comment>
<keyword evidence="5" id="KW-0411">Iron-sulfur</keyword>
<dbReference type="RefSeq" id="WP_171577682.1">
    <property type="nucleotide sequence ID" value="NZ_JAAVLX010000001.1"/>
</dbReference>
<name>A0A7Y4GM88_9BRAD</name>
<sequence length="415" mass="44059">MADSERLVIDHVGHHGDGVAISGGGNIYVPYALGGETIEAGPVPGHHPDRRRLLKVEAASPARVAPFCPHFGVCGGCAIQHWDAEPYRAWKRELVVTTLSQAGIDCDVAPLVDAHGAGRRRITLHGRMGTHGVLKVGYAAAGSHDVVPIDRCPILDPQLSGAIEAAWAIAEPLIAMGKPLDIQITATNSGLDVDVRGSGPVSSAMIALLSRIAEQHRLARLTRHGELLLMRTPPVISIGAAQVVLPPGSFLQATVAGEETLAALVSNHSRRAKHILDLFCGVGPFALRLAAKARVTAFDSDAGAVAALQKAATSTSGLKPVKVEPRDLFRRPLMPQELRDYDAVVFDPPRQGAQAQATQLAASKIPAVVAVSCNVTTFARDAKMLIDGGYRIEGVTPVDQFRHTPHVELVARFNR</sequence>
<feature type="active site" description="Nucleophile" evidence="6">
    <location>
        <position position="373"/>
    </location>
</feature>
<dbReference type="InterPro" id="IPR030390">
    <property type="entry name" value="MeTrfase_TrmA_AS"/>
</dbReference>
<dbReference type="GO" id="GO:0070041">
    <property type="term" value="F:rRNA (uridine-C5-)-methyltransferase activity"/>
    <property type="evidence" value="ECO:0007669"/>
    <property type="project" value="TreeGrafter"/>
</dbReference>
<feature type="binding site" evidence="6">
    <location>
        <position position="299"/>
    </location>
    <ligand>
        <name>S-adenosyl-L-methionine</name>
        <dbReference type="ChEBI" id="CHEBI:59789"/>
    </ligand>
</feature>
<keyword evidence="3 6" id="KW-0808">Transferase</keyword>
<evidence type="ECO:0000256" key="4">
    <source>
        <dbReference type="ARBA" id="ARBA00022691"/>
    </source>
</evidence>
<dbReference type="Gene3D" id="2.40.50.1070">
    <property type="match status" value="1"/>
</dbReference>
<feature type="binding site" evidence="6">
    <location>
        <position position="279"/>
    </location>
    <ligand>
        <name>S-adenosyl-L-methionine</name>
        <dbReference type="ChEBI" id="CHEBI:59789"/>
    </ligand>
</feature>
<accession>A0A7Y4GM88</accession>
<keyword evidence="2 6" id="KW-0489">Methyltransferase</keyword>
<evidence type="ECO:0000256" key="1">
    <source>
        <dbReference type="ARBA" id="ARBA00022485"/>
    </source>
</evidence>
<feature type="active site" evidence="7">
    <location>
        <position position="373"/>
    </location>
</feature>
<dbReference type="InterPro" id="IPR029063">
    <property type="entry name" value="SAM-dependent_MTases_sf"/>
</dbReference>
<evidence type="ECO:0000256" key="3">
    <source>
        <dbReference type="ARBA" id="ARBA00022679"/>
    </source>
</evidence>
<dbReference type="SUPFAM" id="SSF53335">
    <property type="entry name" value="S-adenosyl-L-methionine-dependent methyltransferases"/>
    <property type="match status" value="1"/>
</dbReference>
<keyword evidence="1" id="KW-0408">Iron</keyword>
<dbReference type="GO" id="GO:0070475">
    <property type="term" value="P:rRNA base methylation"/>
    <property type="evidence" value="ECO:0007669"/>
    <property type="project" value="TreeGrafter"/>
</dbReference>
<feature type="binding site" evidence="6">
    <location>
        <position position="252"/>
    </location>
    <ligand>
        <name>S-adenosyl-L-methionine</name>
        <dbReference type="ChEBI" id="CHEBI:59789"/>
    </ligand>
</feature>
<dbReference type="CDD" id="cd02440">
    <property type="entry name" value="AdoMet_MTases"/>
    <property type="match status" value="1"/>
</dbReference>
<dbReference type="Gene3D" id="2.40.50.140">
    <property type="entry name" value="Nucleic acid-binding proteins"/>
    <property type="match status" value="1"/>
</dbReference>
<keyword evidence="4 6" id="KW-0949">S-adenosyl-L-methionine</keyword>
<comment type="caution">
    <text evidence="8">The sequence shown here is derived from an EMBL/GenBank/DDBJ whole genome shotgun (WGS) entry which is preliminary data.</text>
</comment>
<dbReference type="PANTHER" id="PTHR11061">
    <property type="entry name" value="RNA M5U METHYLTRANSFERASE"/>
    <property type="match status" value="1"/>
</dbReference>
<keyword evidence="9" id="KW-1185">Reference proteome</keyword>
<dbReference type="InterPro" id="IPR012340">
    <property type="entry name" value="NA-bd_OB-fold"/>
</dbReference>
<proteinExistence type="inferred from homology"/>
<keyword evidence="1" id="KW-0004">4Fe-4S</keyword>
<dbReference type="PANTHER" id="PTHR11061:SF49">
    <property type="entry name" value="23S RRNA (URACIL(1939)-C(5))-METHYLTRANSFERASE RLMD"/>
    <property type="match status" value="1"/>
</dbReference>
<keyword evidence="1" id="KW-0479">Metal-binding</keyword>
<evidence type="ECO:0000313" key="8">
    <source>
        <dbReference type="EMBL" id="NOJ38390.1"/>
    </source>
</evidence>
<evidence type="ECO:0000256" key="2">
    <source>
        <dbReference type="ARBA" id="ARBA00022603"/>
    </source>
</evidence>
<feature type="binding site" evidence="6">
    <location>
        <position position="347"/>
    </location>
    <ligand>
        <name>S-adenosyl-L-methionine</name>
        <dbReference type="ChEBI" id="CHEBI:59789"/>
    </ligand>
</feature>
<dbReference type="Gene3D" id="3.40.50.150">
    <property type="entry name" value="Vaccinia Virus protein VP39"/>
    <property type="match status" value="1"/>
</dbReference>
<evidence type="ECO:0000313" key="9">
    <source>
        <dbReference type="Proteomes" id="UP000544122"/>
    </source>
</evidence>
<dbReference type="PROSITE" id="PS01230">
    <property type="entry name" value="TRMA_1"/>
    <property type="match status" value="1"/>
</dbReference>
<dbReference type="EMBL" id="JAAVLX010000001">
    <property type="protein sequence ID" value="NOJ38390.1"/>
    <property type="molecule type" value="Genomic_DNA"/>
</dbReference>
<protein>
    <submittedName>
        <fullName evidence="8">Class I SAM-dependent RNA methyltransferase</fullName>
    </submittedName>
</protein>
<dbReference type="PROSITE" id="PS51687">
    <property type="entry name" value="SAM_MT_RNA_M5U"/>
    <property type="match status" value="1"/>
</dbReference>
<dbReference type="Pfam" id="PF05958">
    <property type="entry name" value="tRNA_U5-meth_tr"/>
    <property type="match status" value="1"/>
</dbReference>
<dbReference type="InterPro" id="IPR010280">
    <property type="entry name" value="U5_MeTrfase_fam"/>
</dbReference>
<dbReference type="GO" id="GO:0051539">
    <property type="term" value="F:4 iron, 4 sulfur cluster binding"/>
    <property type="evidence" value="ECO:0007669"/>
    <property type="project" value="UniProtKB-KW"/>
</dbReference>
<reference evidence="8 9" key="1">
    <citation type="submission" date="2020-03" db="EMBL/GenBank/DDBJ databases">
        <title>Bradyrhizobium diversity isolated from nodules of Indigofera sp.</title>
        <authorList>
            <person name="Klepa M."/>
            <person name="Helene L."/>
            <person name="Hungria M."/>
        </authorList>
    </citation>
    <scope>NUCLEOTIDE SEQUENCE [LARGE SCALE GENOMIC DNA]</scope>
    <source>
        <strain evidence="8 9">WSM 1791</strain>
    </source>
</reference>
<evidence type="ECO:0000256" key="6">
    <source>
        <dbReference type="PROSITE-ProRule" id="PRU01024"/>
    </source>
</evidence>
<organism evidence="8 9">
    <name type="scientific">Bradyrhizobium australiense</name>
    <dbReference type="NCBI Taxonomy" id="2721161"/>
    <lineage>
        <taxon>Bacteria</taxon>
        <taxon>Pseudomonadati</taxon>
        <taxon>Pseudomonadota</taxon>
        <taxon>Alphaproteobacteria</taxon>
        <taxon>Hyphomicrobiales</taxon>
        <taxon>Nitrobacteraceae</taxon>
        <taxon>Bradyrhizobium</taxon>
    </lineage>
</organism>
<gene>
    <name evidence="8" type="ORF">HCN58_01935</name>
</gene>
<dbReference type="AlphaFoldDB" id="A0A7Y4GM88"/>
<evidence type="ECO:0000256" key="7">
    <source>
        <dbReference type="PROSITE-ProRule" id="PRU10015"/>
    </source>
</evidence>
<dbReference type="Proteomes" id="UP000544122">
    <property type="component" value="Unassembled WGS sequence"/>
</dbReference>
<evidence type="ECO:0000256" key="5">
    <source>
        <dbReference type="ARBA" id="ARBA00023014"/>
    </source>
</evidence>